<sequence>MHASNCREPVGCDEDWHAIWWNGMGRFLLDGRNPQPYGDAVKCFKNMQFGRVSRGVRN</sequence>
<organism evidence="1 2">
    <name type="scientific">Rhizopogon vinicolor AM-OR11-026</name>
    <dbReference type="NCBI Taxonomy" id="1314800"/>
    <lineage>
        <taxon>Eukaryota</taxon>
        <taxon>Fungi</taxon>
        <taxon>Dikarya</taxon>
        <taxon>Basidiomycota</taxon>
        <taxon>Agaricomycotina</taxon>
        <taxon>Agaricomycetes</taxon>
        <taxon>Agaricomycetidae</taxon>
        <taxon>Boletales</taxon>
        <taxon>Suillineae</taxon>
        <taxon>Rhizopogonaceae</taxon>
        <taxon>Rhizopogon</taxon>
    </lineage>
</organism>
<proteinExistence type="predicted"/>
<keyword evidence="2" id="KW-1185">Reference proteome</keyword>
<dbReference type="Proteomes" id="UP000092154">
    <property type="component" value="Unassembled WGS sequence"/>
</dbReference>
<feature type="non-terminal residue" evidence="1">
    <location>
        <position position="58"/>
    </location>
</feature>
<protein>
    <submittedName>
        <fullName evidence="1">Uncharacterized protein</fullName>
    </submittedName>
</protein>
<evidence type="ECO:0000313" key="2">
    <source>
        <dbReference type="Proteomes" id="UP000092154"/>
    </source>
</evidence>
<dbReference type="InParanoid" id="A0A1B7MZF1"/>
<dbReference type="OrthoDB" id="2617920at2759"/>
<dbReference type="EMBL" id="KV448318">
    <property type="protein sequence ID" value="OAX37998.1"/>
    <property type="molecule type" value="Genomic_DNA"/>
</dbReference>
<dbReference type="AlphaFoldDB" id="A0A1B7MZF1"/>
<reference evidence="1 2" key="1">
    <citation type="submission" date="2016-06" db="EMBL/GenBank/DDBJ databases">
        <title>Comparative genomics of the ectomycorrhizal sister species Rhizopogon vinicolor and Rhizopogon vesiculosus (Basidiomycota: Boletales) reveals a divergence of the mating type B locus.</title>
        <authorList>
            <consortium name="DOE Joint Genome Institute"/>
            <person name="Mujic A.B."/>
            <person name="Kuo A."/>
            <person name="Tritt A."/>
            <person name="Lipzen A."/>
            <person name="Chen C."/>
            <person name="Johnson J."/>
            <person name="Sharma A."/>
            <person name="Barry K."/>
            <person name="Grigoriev I.V."/>
            <person name="Spatafora J.W."/>
        </authorList>
    </citation>
    <scope>NUCLEOTIDE SEQUENCE [LARGE SCALE GENOMIC DNA]</scope>
    <source>
        <strain evidence="1 2">AM-OR11-026</strain>
    </source>
</reference>
<name>A0A1B7MZF1_9AGAM</name>
<accession>A0A1B7MZF1</accession>
<gene>
    <name evidence="1" type="ORF">K503DRAFT_770914</name>
</gene>
<evidence type="ECO:0000313" key="1">
    <source>
        <dbReference type="EMBL" id="OAX37998.1"/>
    </source>
</evidence>